<proteinExistence type="predicted"/>
<evidence type="ECO:0000313" key="1">
    <source>
        <dbReference type="EMBL" id="KAJ4946158.1"/>
    </source>
</evidence>
<dbReference type="EMBL" id="JAPTMU010000003">
    <property type="protein sequence ID" value="KAJ4946158.1"/>
    <property type="molecule type" value="Genomic_DNA"/>
</dbReference>
<feature type="non-terminal residue" evidence="1">
    <location>
        <position position="1"/>
    </location>
</feature>
<name>A0AAD6FUQ6_9TELE</name>
<protein>
    <submittedName>
        <fullName evidence="1">Uncharacterized protein</fullName>
    </submittedName>
</protein>
<dbReference type="Proteomes" id="UP001219934">
    <property type="component" value="Unassembled WGS sequence"/>
</dbReference>
<accession>A0AAD6FUQ6</accession>
<sequence>VNAEFTRITTVPLLPTFMSQLDRHSTQLMKVFKKKVGTAGRNLGLIMAAMDKLRIPQLKHDGTVSLKRSAST</sequence>
<comment type="caution">
    <text evidence="1">The sequence shown here is derived from an EMBL/GenBank/DDBJ whole genome shotgun (WGS) entry which is preliminary data.</text>
</comment>
<organism evidence="1 2">
    <name type="scientific">Pogonophryne albipinna</name>
    <dbReference type="NCBI Taxonomy" id="1090488"/>
    <lineage>
        <taxon>Eukaryota</taxon>
        <taxon>Metazoa</taxon>
        <taxon>Chordata</taxon>
        <taxon>Craniata</taxon>
        <taxon>Vertebrata</taxon>
        <taxon>Euteleostomi</taxon>
        <taxon>Actinopterygii</taxon>
        <taxon>Neopterygii</taxon>
        <taxon>Teleostei</taxon>
        <taxon>Neoteleostei</taxon>
        <taxon>Acanthomorphata</taxon>
        <taxon>Eupercaria</taxon>
        <taxon>Perciformes</taxon>
        <taxon>Notothenioidei</taxon>
        <taxon>Pogonophryne</taxon>
    </lineage>
</organism>
<dbReference type="AlphaFoldDB" id="A0AAD6FUQ6"/>
<reference evidence="1" key="1">
    <citation type="submission" date="2022-11" db="EMBL/GenBank/DDBJ databases">
        <title>Chromosome-level genome of Pogonophryne albipinna.</title>
        <authorList>
            <person name="Jo E."/>
        </authorList>
    </citation>
    <scope>NUCLEOTIDE SEQUENCE</scope>
    <source>
        <strain evidence="1">SGF0006</strain>
        <tissue evidence="1">Muscle</tissue>
    </source>
</reference>
<evidence type="ECO:0000313" key="2">
    <source>
        <dbReference type="Proteomes" id="UP001219934"/>
    </source>
</evidence>
<gene>
    <name evidence="1" type="ORF">JOQ06_023828</name>
</gene>
<keyword evidence="2" id="KW-1185">Reference proteome</keyword>